<dbReference type="EMBL" id="AP025592">
    <property type="protein sequence ID" value="BDG07384.1"/>
    <property type="molecule type" value="Genomic_DNA"/>
</dbReference>
<evidence type="ECO:0000313" key="3">
    <source>
        <dbReference type="EMBL" id="BDG07384.1"/>
    </source>
</evidence>
<dbReference type="InterPro" id="IPR011053">
    <property type="entry name" value="Single_hybrid_motif"/>
</dbReference>
<evidence type="ECO:0008006" key="5">
    <source>
        <dbReference type="Google" id="ProtNLM"/>
    </source>
</evidence>
<dbReference type="Pfam" id="PF01597">
    <property type="entry name" value="GCV_H"/>
    <property type="match status" value="1"/>
</dbReference>
<dbReference type="Proteomes" id="UP001162734">
    <property type="component" value="Chromosome"/>
</dbReference>
<sequence length="242" mass="25919">MDAIVSFLQAAVTFIGGLAARIGIVLLAMAALAIPALLLLAAARGIRRLQQRLLGLTPVGHLTFRPGLFYAPGHTWVRPEGDDLRVGLDDLAQKIVPWALAIELPRPGTKVRKGEPAAVISCGGKRMVITAPASGVVSVINSAVAHDPSLVKSDSYTRGWLFRMTPFDTTWRAFPSGERARKWFEVEGHRFDAYLESHLGIAAADGGAYVAPPASLLSNDQWDGLMRTFLEAPAGQAEASVN</sequence>
<keyword evidence="4" id="KW-1185">Reference proteome</keyword>
<evidence type="ECO:0000313" key="4">
    <source>
        <dbReference type="Proteomes" id="UP001162734"/>
    </source>
</evidence>
<accession>A0ABN6N2F1</accession>
<evidence type="ECO:0000256" key="1">
    <source>
        <dbReference type="ARBA" id="ARBA00022823"/>
    </source>
</evidence>
<organism evidence="3 4">
    <name type="scientific">Anaeromyxobacter paludicola</name>
    <dbReference type="NCBI Taxonomy" id="2918171"/>
    <lineage>
        <taxon>Bacteria</taxon>
        <taxon>Pseudomonadati</taxon>
        <taxon>Myxococcota</taxon>
        <taxon>Myxococcia</taxon>
        <taxon>Myxococcales</taxon>
        <taxon>Cystobacterineae</taxon>
        <taxon>Anaeromyxobacteraceae</taxon>
        <taxon>Anaeromyxobacter</taxon>
    </lineage>
</organism>
<keyword evidence="2" id="KW-1133">Transmembrane helix</keyword>
<reference evidence="4" key="1">
    <citation type="journal article" date="2022" name="Int. J. Syst. Evol. Microbiol.">
        <title>Anaeromyxobacter oryzae sp. nov., Anaeromyxobacter diazotrophicus sp. nov. and Anaeromyxobacter paludicola sp. nov., isolated from paddy soils.</title>
        <authorList>
            <person name="Itoh H."/>
            <person name="Xu Z."/>
            <person name="Mise K."/>
            <person name="Masuda Y."/>
            <person name="Ushijima N."/>
            <person name="Hayakawa C."/>
            <person name="Shiratori Y."/>
            <person name="Senoo K."/>
        </authorList>
    </citation>
    <scope>NUCLEOTIDE SEQUENCE [LARGE SCALE GENOMIC DNA]</scope>
    <source>
        <strain evidence="4">Red630</strain>
    </source>
</reference>
<dbReference type="PANTHER" id="PTHR11715:SF3">
    <property type="entry name" value="GLYCINE CLEAVAGE SYSTEM H PROTEIN-RELATED"/>
    <property type="match status" value="1"/>
</dbReference>
<protein>
    <recommendedName>
        <fullName evidence="5">Glycine cleavage H-protein</fullName>
    </recommendedName>
</protein>
<feature type="transmembrane region" description="Helical" evidence="2">
    <location>
        <begin position="20"/>
        <end position="43"/>
    </location>
</feature>
<dbReference type="PANTHER" id="PTHR11715">
    <property type="entry name" value="GLYCINE CLEAVAGE SYSTEM H PROTEIN"/>
    <property type="match status" value="1"/>
</dbReference>
<gene>
    <name evidence="3" type="ORF">AMPC_04970</name>
</gene>
<proteinExistence type="predicted"/>
<keyword evidence="2" id="KW-0472">Membrane</keyword>
<dbReference type="CDD" id="cd06848">
    <property type="entry name" value="GCS_H"/>
    <property type="match status" value="1"/>
</dbReference>
<evidence type="ECO:0000256" key="2">
    <source>
        <dbReference type="SAM" id="Phobius"/>
    </source>
</evidence>
<keyword evidence="1" id="KW-0450">Lipoyl</keyword>
<dbReference type="RefSeq" id="WP_248344074.1">
    <property type="nucleotide sequence ID" value="NZ_AP025592.1"/>
</dbReference>
<dbReference type="InterPro" id="IPR002930">
    <property type="entry name" value="GCV_H"/>
</dbReference>
<name>A0ABN6N2F1_9BACT</name>
<dbReference type="InterPro" id="IPR033753">
    <property type="entry name" value="GCV_H/Fam206"/>
</dbReference>
<dbReference type="SUPFAM" id="SSF51230">
    <property type="entry name" value="Single hybrid motif"/>
    <property type="match status" value="1"/>
</dbReference>
<dbReference type="Gene3D" id="2.40.50.100">
    <property type="match status" value="1"/>
</dbReference>
<keyword evidence="2" id="KW-0812">Transmembrane</keyword>